<dbReference type="InterPro" id="IPR058648">
    <property type="entry name" value="HH_CzcB-like"/>
</dbReference>
<evidence type="ECO:0000256" key="1">
    <source>
        <dbReference type="ARBA" id="ARBA00009477"/>
    </source>
</evidence>
<dbReference type="PANTHER" id="PTHR30469:SF15">
    <property type="entry name" value="HLYD FAMILY OF SECRETION PROTEINS"/>
    <property type="match status" value="1"/>
</dbReference>
<evidence type="ECO:0000256" key="2">
    <source>
        <dbReference type="SAM" id="Coils"/>
    </source>
</evidence>
<dbReference type="OrthoDB" id="9806939at2"/>
<feature type="domain" description="Multidrug resistance protein MdtA-like C-terminal permuted SH3" evidence="5">
    <location>
        <begin position="325"/>
        <end position="388"/>
    </location>
</feature>
<dbReference type="GO" id="GO:1990281">
    <property type="term" value="C:efflux pump complex"/>
    <property type="evidence" value="ECO:0007669"/>
    <property type="project" value="TreeGrafter"/>
</dbReference>
<dbReference type="NCBIfam" id="TIGR01730">
    <property type="entry name" value="RND_mfp"/>
    <property type="match status" value="1"/>
</dbReference>
<accession>A0A2W7S6E1</accession>
<comment type="similarity">
    <text evidence="1">Belongs to the membrane fusion protein (MFP) (TC 8.A.1) family.</text>
</comment>
<comment type="caution">
    <text evidence="6">The sequence shown here is derived from an EMBL/GenBank/DDBJ whole genome shotgun (WGS) entry which is preliminary data.</text>
</comment>
<dbReference type="PANTHER" id="PTHR30469">
    <property type="entry name" value="MULTIDRUG RESISTANCE PROTEIN MDTA"/>
    <property type="match status" value="1"/>
</dbReference>
<name>A0A2W7S6E1_9BACT</name>
<dbReference type="Pfam" id="PF25893">
    <property type="entry name" value="HH_CzcB"/>
    <property type="match status" value="1"/>
</dbReference>
<dbReference type="GO" id="GO:0015562">
    <property type="term" value="F:efflux transmembrane transporter activity"/>
    <property type="evidence" value="ECO:0007669"/>
    <property type="project" value="TreeGrafter"/>
</dbReference>
<feature type="domain" description="CzcB-like alpha-helical hairpin" evidence="4">
    <location>
        <begin position="143"/>
        <end position="198"/>
    </location>
</feature>
<protein>
    <submittedName>
        <fullName evidence="6">RND family efflux transporter MFP subunit</fullName>
    </submittedName>
</protein>
<keyword evidence="2" id="KW-0175">Coiled coil</keyword>
<organism evidence="6 7">
    <name type="scientific">Hydrotalea sandarakina</name>
    <dbReference type="NCBI Taxonomy" id="1004304"/>
    <lineage>
        <taxon>Bacteria</taxon>
        <taxon>Pseudomonadati</taxon>
        <taxon>Bacteroidota</taxon>
        <taxon>Chitinophagia</taxon>
        <taxon>Chitinophagales</taxon>
        <taxon>Chitinophagaceae</taxon>
        <taxon>Hydrotalea</taxon>
    </lineage>
</organism>
<keyword evidence="7" id="KW-1185">Reference proteome</keyword>
<sequence length="400" mass="43668">MQKIFQYTVIAATAIAMASCSAKSSSSELQNEKQQLAELKKQQQKINQQISDLEKKIAQQDTGFANTEKAKLVVLSTVTPQTFIHYINLQGRVDAVNIAYVAPKGAGGVVKALYVKKGDKIHKGQLLLQLDDAIAKQSLNAAQQNIATVQTQLDFAKTLYQKQKNLWDQNIGTEVQLITAKNNVANLESQLAALQKQLDITKQQLEYTKVYADIDGVADDVNVRVGELFTGFSGTSPQIKIVNTSNLKVTTQVPENYLGKVVVGSPVKITLPDINKTIDANISVIGNLIDANNRSFFAEAKLPSGKEYYPNQVAVVAIQDYKANNAITAPINTIQNDENGKYVLVAVKEGGRLVAKKRPVKIGMMNSDNVEILSGLQPGDQIITDGYQSLYDGQLITTQL</sequence>
<dbReference type="InterPro" id="IPR006143">
    <property type="entry name" value="RND_pump_MFP"/>
</dbReference>
<dbReference type="Gene3D" id="2.40.50.100">
    <property type="match status" value="1"/>
</dbReference>
<feature type="signal peptide" evidence="3">
    <location>
        <begin position="1"/>
        <end position="18"/>
    </location>
</feature>
<dbReference type="Proteomes" id="UP000249720">
    <property type="component" value="Unassembled WGS sequence"/>
</dbReference>
<dbReference type="PROSITE" id="PS51257">
    <property type="entry name" value="PROKAR_LIPOPROTEIN"/>
    <property type="match status" value="1"/>
</dbReference>
<reference evidence="6 7" key="1">
    <citation type="submission" date="2018-06" db="EMBL/GenBank/DDBJ databases">
        <title>Genomic Encyclopedia of Archaeal and Bacterial Type Strains, Phase II (KMG-II): from individual species to whole genera.</title>
        <authorList>
            <person name="Goeker M."/>
        </authorList>
    </citation>
    <scope>NUCLEOTIDE SEQUENCE [LARGE SCALE GENOMIC DNA]</scope>
    <source>
        <strain evidence="6 7">DSM 23241</strain>
    </source>
</reference>
<dbReference type="EMBL" id="QKZV01000004">
    <property type="protein sequence ID" value="PZX62797.1"/>
    <property type="molecule type" value="Genomic_DNA"/>
</dbReference>
<dbReference type="SUPFAM" id="SSF111369">
    <property type="entry name" value="HlyD-like secretion proteins"/>
    <property type="match status" value="1"/>
</dbReference>
<gene>
    <name evidence="6" type="ORF">LX80_01491</name>
</gene>
<keyword evidence="3" id="KW-0732">Signal</keyword>
<feature type="coiled-coil region" evidence="2">
    <location>
        <begin position="22"/>
        <end position="59"/>
    </location>
</feature>
<feature type="chain" id="PRO_5015920594" evidence="3">
    <location>
        <begin position="19"/>
        <end position="400"/>
    </location>
</feature>
<evidence type="ECO:0000259" key="5">
    <source>
        <dbReference type="Pfam" id="PF25967"/>
    </source>
</evidence>
<dbReference type="InterPro" id="IPR058627">
    <property type="entry name" value="MdtA-like_C"/>
</dbReference>
<dbReference type="Gene3D" id="2.40.30.170">
    <property type="match status" value="1"/>
</dbReference>
<dbReference type="Gene3D" id="1.10.287.470">
    <property type="entry name" value="Helix hairpin bin"/>
    <property type="match status" value="1"/>
</dbReference>
<proteinExistence type="inferred from homology"/>
<dbReference type="Pfam" id="PF25967">
    <property type="entry name" value="RND-MFP_C"/>
    <property type="match status" value="1"/>
</dbReference>
<evidence type="ECO:0000313" key="6">
    <source>
        <dbReference type="EMBL" id="PZX62797.1"/>
    </source>
</evidence>
<evidence type="ECO:0000256" key="3">
    <source>
        <dbReference type="SAM" id="SignalP"/>
    </source>
</evidence>
<feature type="coiled-coil region" evidence="2">
    <location>
        <begin position="139"/>
        <end position="204"/>
    </location>
</feature>
<evidence type="ECO:0000259" key="4">
    <source>
        <dbReference type="Pfam" id="PF25893"/>
    </source>
</evidence>
<dbReference type="RefSeq" id="WP_111294832.1">
    <property type="nucleotide sequence ID" value="NZ_QKZV01000004.1"/>
</dbReference>
<dbReference type="AlphaFoldDB" id="A0A2W7S6E1"/>
<evidence type="ECO:0000313" key="7">
    <source>
        <dbReference type="Proteomes" id="UP000249720"/>
    </source>
</evidence>
<dbReference type="Gene3D" id="2.40.420.20">
    <property type="match status" value="1"/>
</dbReference>